<dbReference type="EMBL" id="JASPKZ010000800">
    <property type="protein sequence ID" value="KAJ9599562.1"/>
    <property type="molecule type" value="Genomic_DNA"/>
</dbReference>
<evidence type="ECO:0000313" key="7">
    <source>
        <dbReference type="Proteomes" id="UP001233999"/>
    </source>
</evidence>
<reference evidence="6" key="1">
    <citation type="journal article" date="2023" name="IScience">
        <title>Live-bearing cockroach genome reveals convergent evolutionary mechanisms linked to viviparity in insects and beyond.</title>
        <authorList>
            <person name="Fouks B."/>
            <person name="Harrison M.C."/>
            <person name="Mikhailova A.A."/>
            <person name="Marchal E."/>
            <person name="English S."/>
            <person name="Carruthers M."/>
            <person name="Jennings E.C."/>
            <person name="Chiamaka E.L."/>
            <person name="Frigard R.A."/>
            <person name="Pippel M."/>
            <person name="Attardo G.M."/>
            <person name="Benoit J.B."/>
            <person name="Bornberg-Bauer E."/>
            <person name="Tobe S.S."/>
        </authorList>
    </citation>
    <scope>NUCLEOTIDE SEQUENCE</scope>
    <source>
        <strain evidence="6">Stay&amp;Tobe</strain>
    </source>
</reference>
<proteinExistence type="predicted"/>
<dbReference type="Pfam" id="PF00169">
    <property type="entry name" value="PH"/>
    <property type="match status" value="1"/>
</dbReference>
<organism evidence="6 7">
    <name type="scientific">Diploptera punctata</name>
    <name type="common">Pacific beetle cockroach</name>
    <dbReference type="NCBI Taxonomy" id="6984"/>
    <lineage>
        <taxon>Eukaryota</taxon>
        <taxon>Metazoa</taxon>
        <taxon>Ecdysozoa</taxon>
        <taxon>Arthropoda</taxon>
        <taxon>Hexapoda</taxon>
        <taxon>Insecta</taxon>
        <taxon>Pterygota</taxon>
        <taxon>Neoptera</taxon>
        <taxon>Polyneoptera</taxon>
        <taxon>Dictyoptera</taxon>
        <taxon>Blattodea</taxon>
        <taxon>Blaberoidea</taxon>
        <taxon>Blaberidae</taxon>
        <taxon>Diplopterinae</taxon>
        <taxon>Diploptera</taxon>
    </lineage>
</organism>
<reference evidence="6" key="2">
    <citation type="submission" date="2023-05" db="EMBL/GenBank/DDBJ databases">
        <authorList>
            <person name="Fouks B."/>
        </authorList>
    </citation>
    <scope>NUCLEOTIDE SEQUENCE</scope>
    <source>
        <strain evidence="6">Stay&amp;Tobe</strain>
        <tissue evidence="6">Testes</tissue>
    </source>
</reference>
<dbReference type="SMART" id="SM00233">
    <property type="entry name" value="PH"/>
    <property type="match status" value="1"/>
</dbReference>
<keyword evidence="3" id="KW-0862">Zinc</keyword>
<dbReference type="PROSITE" id="PS51113">
    <property type="entry name" value="ZF_BTK"/>
    <property type="match status" value="1"/>
</dbReference>
<dbReference type="SUPFAM" id="SSF50729">
    <property type="entry name" value="PH domain-like"/>
    <property type="match status" value="1"/>
</dbReference>
<evidence type="ECO:0000256" key="1">
    <source>
        <dbReference type="ARBA" id="ARBA00022723"/>
    </source>
</evidence>
<evidence type="ECO:0000256" key="3">
    <source>
        <dbReference type="ARBA" id="ARBA00022833"/>
    </source>
</evidence>
<evidence type="ECO:0000256" key="4">
    <source>
        <dbReference type="PROSITE-ProRule" id="PRU00432"/>
    </source>
</evidence>
<dbReference type="PANTHER" id="PTHR14336:SF15">
    <property type="entry name" value="DUAL ADAPTER FOR PHOSPHOTYROSINE AND 3-PHOSPHOTYROSINE AND 3-PHOSPHOINOSITIDE"/>
    <property type="match status" value="1"/>
</dbReference>
<dbReference type="CDD" id="cd01238">
    <property type="entry name" value="PH_Btk"/>
    <property type="match status" value="1"/>
</dbReference>
<dbReference type="GO" id="GO:0008270">
    <property type="term" value="F:zinc ion binding"/>
    <property type="evidence" value="ECO:0007669"/>
    <property type="project" value="UniProtKB-KW"/>
</dbReference>
<feature type="non-terminal residue" evidence="6">
    <location>
        <position position="208"/>
    </location>
</feature>
<dbReference type="InterPro" id="IPR051707">
    <property type="entry name" value="PI-Interact_SigTrans_Reg"/>
</dbReference>
<dbReference type="GO" id="GO:0035556">
    <property type="term" value="P:intracellular signal transduction"/>
    <property type="evidence" value="ECO:0007669"/>
    <property type="project" value="InterPro"/>
</dbReference>
<feature type="domain" description="PH" evidence="5">
    <location>
        <begin position="9"/>
        <end position="135"/>
    </location>
</feature>
<dbReference type="InterPro" id="IPR011993">
    <property type="entry name" value="PH-like_dom_sf"/>
</dbReference>
<accession>A0AAD8ES06</accession>
<comment type="caution">
    <text evidence="6">The sequence shown here is derived from an EMBL/GenBank/DDBJ whole genome shotgun (WGS) entry which is preliminary data.</text>
</comment>
<evidence type="ECO:0000256" key="2">
    <source>
        <dbReference type="ARBA" id="ARBA00022771"/>
    </source>
</evidence>
<keyword evidence="2 4" id="KW-0863">Zinc-finger</keyword>
<evidence type="ECO:0000259" key="5">
    <source>
        <dbReference type="PROSITE" id="PS50003"/>
    </source>
</evidence>
<protein>
    <recommendedName>
        <fullName evidence="5">PH domain-containing protein</fullName>
    </recommendedName>
</protein>
<dbReference type="Pfam" id="PF00779">
    <property type="entry name" value="BTK"/>
    <property type="match status" value="1"/>
</dbReference>
<dbReference type="InterPro" id="IPR001562">
    <property type="entry name" value="Znf_Btk_motif"/>
</dbReference>
<sequence length="208" mass="23108">MAGKDGTEEVVKQGLMVKRSVNKKRFTPVNYKQRWFVLTRNYLTYYDTDGERRKERGRIDIGSVQVVETAQLSGSGGGGVGGGDTGSNNGLILEGPGYPFQVGYQDGGQEYTLYLLANRDQDRVEWITALRAVCSDNSSLSERYHVGLWSGKRWTCCRLSNRSADGCDSCTSWSRNLSSLGLNKNESVESINNNPAALARLTEHYFLN</sequence>
<keyword evidence="7" id="KW-1185">Reference proteome</keyword>
<name>A0AAD8ES06_DIPPU</name>
<keyword evidence="1" id="KW-0479">Metal-binding</keyword>
<dbReference type="Proteomes" id="UP001233999">
    <property type="component" value="Unassembled WGS sequence"/>
</dbReference>
<dbReference type="AlphaFoldDB" id="A0AAD8ES06"/>
<evidence type="ECO:0000313" key="6">
    <source>
        <dbReference type="EMBL" id="KAJ9599562.1"/>
    </source>
</evidence>
<dbReference type="PANTHER" id="PTHR14336">
    <property type="entry name" value="TANDEM PH DOMAIN CONTAINING PROTEIN"/>
    <property type="match status" value="1"/>
</dbReference>
<dbReference type="Gene3D" id="2.30.29.30">
    <property type="entry name" value="Pleckstrin-homology domain (PH domain)/Phosphotyrosine-binding domain (PTB)"/>
    <property type="match status" value="1"/>
</dbReference>
<gene>
    <name evidence="6" type="ORF">L9F63_009960</name>
</gene>
<dbReference type="InterPro" id="IPR001849">
    <property type="entry name" value="PH_domain"/>
</dbReference>
<dbReference type="PROSITE" id="PS50003">
    <property type="entry name" value="PH_DOMAIN"/>
    <property type="match status" value="1"/>
</dbReference>